<comment type="subcellular location">
    <subcellularLocation>
        <location evidence="1">Membrane</location>
        <topology evidence="1">Single-pass membrane protein</topology>
    </subcellularLocation>
</comment>
<name>A0AAV4JVS1_9GAST</name>
<evidence type="ECO:0000313" key="8">
    <source>
        <dbReference type="EMBL" id="GFS24636.1"/>
    </source>
</evidence>
<organism evidence="8 9">
    <name type="scientific">Elysia marginata</name>
    <dbReference type="NCBI Taxonomy" id="1093978"/>
    <lineage>
        <taxon>Eukaryota</taxon>
        <taxon>Metazoa</taxon>
        <taxon>Spiralia</taxon>
        <taxon>Lophotrochozoa</taxon>
        <taxon>Mollusca</taxon>
        <taxon>Gastropoda</taxon>
        <taxon>Heterobranchia</taxon>
        <taxon>Euthyneura</taxon>
        <taxon>Panpulmonata</taxon>
        <taxon>Sacoglossa</taxon>
        <taxon>Placobranchoidea</taxon>
        <taxon>Plakobranchidae</taxon>
        <taxon>Elysia</taxon>
    </lineage>
</organism>
<sequence>MFTKNENLRKLNLSNNVLRQFQPNLLHQTRLEILDLSFNSIVGFSRHTCSQFSKIKRSNCNFTVDITGNEGFECSCDNLYVLNFLRKRPEIFKDVSNFHCQLAKGSRLSYSRLAEFLPLFGVQCLAADTSVFVLVTFFLLTGGLAVFSLYHYKRWQWKYLYYMGRKRLHIGSTFIHCRSVAHAFVTYDQENRKLRRIMRLQIFPRLHQMGISTVFGEVDFCGAAQGLGSSIASAVASTGKTLVFLSKNIFQEFYRQTEVNMAIMHELYFRSPVLVPVLILDFEALPVLRKKWTENNQPIQLNSVVEENFEHPGQRMPTATRHPRGNTALTRKGNHRRAQQFQNFPRFMDLVSHFPPEISVFLQGQVHRCLVYTGDRELFWSQLRETILE</sequence>
<keyword evidence="3" id="KW-0732">Signal</keyword>
<keyword evidence="4 7" id="KW-1133">Transmembrane helix</keyword>
<keyword evidence="5 7" id="KW-0472">Membrane</keyword>
<evidence type="ECO:0000256" key="3">
    <source>
        <dbReference type="ARBA" id="ARBA00022729"/>
    </source>
</evidence>
<dbReference type="SUPFAM" id="SSF52058">
    <property type="entry name" value="L domain-like"/>
    <property type="match status" value="1"/>
</dbReference>
<evidence type="ECO:0000256" key="4">
    <source>
        <dbReference type="ARBA" id="ARBA00022989"/>
    </source>
</evidence>
<gene>
    <name evidence="8" type="ORF">ElyMa_005162100</name>
</gene>
<dbReference type="PANTHER" id="PTHR24365">
    <property type="entry name" value="TOLL-LIKE RECEPTOR"/>
    <property type="match status" value="1"/>
</dbReference>
<reference evidence="8 9" key="1">
    <citation type="journal article" date="2021" name="Elife">
        <title>Chloroplast acquisition without the gene transfer in kleptoplastic sea slugs, Plakobranchus ocellatus.</title>
        <authorList>
            <person name="Maeda T."/>
            <person name="Takahashi S."/>
            <person name="Yoshida T."/>
            <person name="Shimamura S."/>
            <person name="Takaki Y."/>
            <person name="Nagai Y."/>
            <person name="Toyoda A."/>
            <person name="Suzuki Y."/>
            <person name="Arimoto A."/>
            <person name="Ishii H."/>
            <person name="Satoh N."/>
            <person name="Nishiyama T."/>
            <person name="Hasebe M."/>
            <person name="Maruyama T."/>
            <person name="Minagawa J."/>
            <person name="Obokata J."/>
            <person name="Shigenobu S."/>
        </authorList>
    </citation>
    <scope>NUCLEOTIDE SEQUENCE [LARGE SCALE GENOMIC DNA]</scope>
</reference>
<feature type="region of interest" description="Disordered" evidence="6">
    <location>
        <begin position="313"/>
        <end position="335"/>
    </location>
</feature>
<dbReference type="Gene3D" id="3.80.10.10">
    <property type="entry name" value="Ribonuclease Inhibitor"/>
    <property type="match status" value="1"/>
</dbReference>
<dbReference type="GO" id="GO:0005886">
    <property type="term" value="C:plasma membrane"/>
    <property type="evidence" value="ECO:0007669"/>
    <property type="project" value="TreeGrafter"/>
</dbReference>
<dbReference type="GO" id="GO:0038023">
    <property type="term" value="F:signaling receptor activity"/>
    <property type="evidence" value="ECO:0007669"/>
    <property type="project" value="TreeGrafter"/>
</dbReference>
<evidence type="ECO:0000256" key="7">
    <source>
        <dbReference type="SAM" id="Phobius"/>
    </source>
</evidence>
<dbReference type="InterPro" id="IPR035897">
    <property type="entry name" value="Toll_tir_struct_dom_sf"/>
</dbReference>
<dbReference type="InterPro" id="IPR032675">
    <property type="entry name" value="LRR_dom_sf"/>
</dbReference>
<dbReference type="GO" id="GO:0007165">
    <property type="term" value="P:signal transduction"/>
    <property type="evidence" value="ECO:0007669"/>
    <property type="project" value="TreeGrafter"/>
</dbReference>
<accession>A0AAV4JVS1</accession>
<dbReference type="SUPFAM" id="SSF52200">
    <property type="entry name" value="Toll/Interleukin receptor TIR domain"/>
    <property type="match status" value="1"/>
</dbReference>
<evidence type="ECO:0000256" key="6">
    <source>
        <dbReference type="SAM" id="MobiDB-lite"/>
    </source>
</evidence>
<dbReference type="InterPro" id="IPR001611">
    <property type="entry name" value="Leu-rich_rpt"/>
</dbReference>
<dbReference type="PANTHER" id="PTHR24365:SF541">
    <property type="entry name" value="PROTEIN TOLL-RELATED"/>
    <property type="match status" value="1"/>
</dbReference>
<proteinExistence type="predicted"/>
<dbReference type="AlphaFoldDB" id="A0AAV4JVS1"/>
<evidence type="ECO:0000256" key="1">
    <source>
        <dbReference type="ARBA" id="ARBA00004167"/>
    </source>
</evidence>
<keyword evidence="8" id="KW-0675">Receptor</keyword>
<comment type="caution">
    <text evidence="8">The sequence shown here is derived from an EMBL/GenBank/DDBJ whole genome shotgun (WGS) entry which is preliminary data.</text>
</comment>
<keyword evidence="2 7" id="KW-0812">Transmembrane</keyword>
<dbReference type="EMBL" id="BMAT01010349">
    <property type="protein sequence ID" value="GFS24636.1"/>
    <property type="molecule type" value="Genomic_DNA"/>
</dbReference>
<keyword evidence="9" id="KW-1185">Reference proteome</keyword>
<feature type="transmembrane region" description="Helical" evidence="7">
    <location>
        <begin position="131"/>
        <end position="152"/>
    </location>
</feature>
<evidence type="ECO:0000256" key="5">
    <source>
        <dbReference type="ARBA" id="ARBA00023136"/>
    </source>
</evidence>
<dbReference type="PROSITE" id="PS51450">
    <property type="entry name" value="LRR"/>
    <property type="match status" value="1"/>
</dbReference>
<evidence type="ECO:0000313" key="9">
    <source>
        <dbReference type="Proteomes" id="UP000762676"/>
    </source>
</evidence>
<evidence type="ECO:0000256" key="2">
    <source>
        <dbReference type="ARBA" id="ARBA00022692"/>
    </source>
</evidence>
<dbReference type="Proteomes" id="UP000762676">
    <property type="component" value="Unassembled WGS sequence"/>
</dbReference>
<dbReference type="Gene3D" id="3.40.50.10140">
    <property type="entry name" value="Toll/interleukin-1 receptor homology (TIR) domain"/>
    <property type="match status" value="1"/>
</dbReference>
<protein>
    <submittedName>
        <fullName evidence="8">Toll-like receptor 13</fullName>
    </submittedName>
</protein>